<evidence type="ECO:0000313" key="5">
    <source>
        <dbReference type="Proteomes" id="UP000319836"/>
    </source>
</evidence>
<dbReference type="InterPro" id="IPR036938">
    <property type="entry name" value="PAP2/HPO_sf"/>
</dbReference>
<dbReference type="Proteomes" id="UP000319836">
    <property type="component" value="Unassembled WGS sequence"/>
</dbReference>
<protein>
    <submittedName>
        <fullName evidence="4">Phosphatase PAP2 family protein</fullName>
    </submittedName>
</protein>
<accession>A0A538U7M5</accession>
<gene>
    <name evidence="4" type="ORF">E6K80_04230</name>
</gene>
<dbReference type="Gene3D" id="1.20.144.10">
    <property type="entry name" value="Phosphatidic acid phosphatase type 2/haloperoxidase"/>
    <property type="match status" value="1"/>
</dbReference>
<feature type="transmembrane region" description="Helical" evidence="2">
    <location>
        <begin position="38"/>
        <end position="61"/>
    </location>
</feature>
<evidence type="ECO:0000313" key="4">
    <source>
        <dbReference type="EMBL" id="TMQ71891.1"/>
    </source>
</evidence>
<keyword evidence="2" id="KW-0472">Membrane</keyword>
<feature type="region of interest" description="Disordered" evidence="1">
    <location>
        <begin position="1"/>
        <end position="20"/>
    </location>
</feature>
<feature type="transmembrane region" description="Helical" evidence="2">
    <location>
        <begin position="81"/>
        <end position="107"/>
    </location>
</feature>
<dbReference type="PANTHER" id="PTHR14969:SF13">
    <property type="entry name" value="AT30094P"/>
    <property type="match status" value="1"/>
</dbReference>
<dbReference type="PANTHER" id="PTHR14969">
    <property type="entry name" value="SPHINGOSINE-1-PHOSPHATE PHOSPHOHYDROLASE"/>
    <property type="match status" value="1"/>
</dbReference>
<dbReference type="AlphaFoldDB" id="A0A538U7M5"/>
<comment type="caution">
    <text evidence="4">The sequence shown here is derived from an EMBL/GenBank/DDBJ whole genome shotgun (WGS) entry which is preliminary data.</text>
</comment>
<evidence type="ECO:0000259" key="3">
    <source>
        <dbReference type="SMART" id="SM00014"/>
    </source>
</evidence>
<organism evidence="4 5">
    <name type="scientific">Eiseniibacteriota bacterium</name>
    <dbReference type="NCBI Taxonomy" id="2212470"/>
    <lineage>
        <taxon>Bacteria</taxon>
        <taxon>Candidatus Eiseniibacteriota</taxon>
    </lineage>
</organism>
<keyword evidence="2" id="KW-0812">Transmembrane</keyword>
<keyword evidence="2" id="KW-1133">Transmembrane helix</keyword>
<dbReference type="Pfam" id="PF01569">
    <property type="entry name" value="PAP2"/>
    <property type="match status" value="1"/>
</dbReference>
<feature type="transmembrane region" description="Helical" evidence="2">
    <location>
        <begin position="114"/>
        <end position="134"/>
    </location>
</feature>
<evidence type="ECO:0000256" key="1">
    <source>
        <dbReference type="SAM" id="MobiDB-lite"/>
    </source>
</evidence>
<proteinExistence type="predicted"/>
<evidence type="ECO:0000256" key="2">
    <source>
        <dbReference type="SAM" id="Phobius"/>
    </source>
</evidence>
<feature type="transmembrane region" description="Helical" evidence="2">
    <location>
        <begin position="209"/>
        <end position="230"/>
    </location>
</feature>
<feature type="domain" description="Phosphatidic acid phosphatase type 2/haloperoxidase" evidence="3">
    <location>
        <begin position="112"/>
        <end position="227"/>
    </location>
</feature>
<name>A0A538U7M5_UNCEI</name>
<dbReference type="EMBL" id="VBPA01000092">
    <property type="protein sequence ID" value="TMQ71891.1"/>
    <property type="molecule type" value="Genomic_DNA"/>
</dbReference>
<feature type="transmembrane region" description="Helical" evidence="2">
    <location>
        <begin position="154"/>
        <end position="177"/>
    </location>
</feature>
<sequence>MGDATPPRKPCPGRPRRRSTMAHAARLAEDDPAAFQSYVIVAASAFITLAVIAHTVPYFPIDLTITRALQAYHGHLFARGMFWVSWIGFMPQVIFVVLGVAGALFAAGLRWEGTATLFAACGALLGSIVKIVVYRPRPSANLIHVFQQLPSSGFPSGHVLEFTTFGGFLIFLAFTLLKPSAFRTGLLTALGLLIGLMGLSRIYQGQHWFSDVMGAYLFGSLWLMLTIRLYRWGKTRFFPHQPVAPNPAREEA</sequence>
<feature type="transmembrane region" description="Helical" evidence="2">
    <location>
        <begin position="184"/>
        <end position="203"/>
    </location>
</feature>
<dbReference type="CDD" id="cd03392">
    <property type="entry name" value="PAP2_like_2"/>
    <property type="match status" value="1"/>
</dbReference>
<reference evidence="4 5" key="1">
    <citation type="journal article" date="2019" name="Nat. Microbiol.">
        <title>Mediterranean grassland soil C-N compound turnover is dependent on rainfall and depth, and is mediated by genomically divergent microorganisms.</title>
        <authorList>
            <person name="Diamond S."/>
            <person name="Andeer P.F."/>
            <person name="Li Z."/>
            <person name="Crits-Christoph A."/>
            <person name="Burstein D."/>
            <person name="Anantharaman K."/>
            <person name="Lane K.R."/>
            <person name="Thomas B.C."/>
            <person name="Pan C."/>
            <person name="Northen T.R."/>
            <person name="Banfield J.F."/>
        </authorList>
    </citation>
    <scope>NUCLEOTIDE SEQUENCE [LARGE SCALE GENOMIC DNA]</scope>
    <source>
        <strain evidence="4">WS_10</strain>
    </source>
</reference>
<dbReference type="InterPro" id="IPR000326">
    <property type="entry name" value="PAP2/HPO"/>
</dbReference>
<dbReference type="SUPFAM" id="SSF48317">
    <property type="entry name" value="Acid phosphatase/Vanadium-dependent haloperoxidase"/>
    <property type="match status" value="1"/>
</dbReference>
<dbReference type="SMART" id="SM00014">
    <property type="entry name" value="acidPPc"/>
    <property type="match status" value="1"/>
</dbReference>